<reference evidence="2" key="1">
    <citation type="submission" date="2021-01" db="EMBL/GenBank/DDBJ databases">
        <title>Caligus Genome Assembly.</title>
        <authorList>
            <person name="Gallardo-Escarate C."/>
        </authorList>
    </citation>
    <scope>NUCLEOTIDE SEQUENCE [LARGE SCALE GENOMIC DNA]</scope>
</reference>
<organism evidence="1 2">
    <name type="scientific">Caligus rogercresseyi</name>
    <name type="common">Sea louse</name>
    <dbReference type="NCBI Taxonomy" id="217165"/>
    <lineage>
        <taxon>Eukaryota</taxon>
        <taxon>Metazoa</taxon>
        <taxon>Ecdysozoa</taxon>
        <taxon>Arthropoda</taxon>
        <taxon>Crustacea</taxon>
        <taxon>Multicrustacea</taxon>
        <taxon>Hexanauplia</taxon>
        <taxon>Copepoda</taxon>
        <taxon>Siphonostomatoida</taxon>
        <taxon>Caligidae</taxon>
        <taxon>Caligus</taxon>
    </lineage>
</organism>
<evidence type="ECO:0000313" key="1">
    <source>
        <dbReference type="EMBL" id="QQP39232.1"/>
    </source>
</evidence>
<dbReference type="AlphaFoldDB" id="A0A7T8GX05"/>
<dbReference type="EMBL" id="CP045903">
    <property type="protein sequence ID" value="QQP39232.1"/>
    <property type="molecule type" value="Genomic_DNA"/>
</dbReference>
<protein>
    <submittedName>
        <fullName evidence="1">Ubiquitin specific peptidase 10</fullName>
    </submittedName>
</protein>
<proteinExistence type="predicted"/>
<sequence>QHSIGKHGTGSDPLLRDSLFQRAHGNAPAFFTLQLDLQSESIRSSFSMESLDGYVCSKTNLEIEASRSLSIDDLPP</sequence>
<feature type="non-terminal residue" evidence="1">
    <location>
        <position position="76"/>
    </location>
</feature>
<name>A0A7T8GX05_CALRO</name>
<accession>A0A7T8GX05</accession>
<dbReference type="OrthoDB" id="429671at2759"/>
<dbReference type="Proteomes" id="UP000595437">
    <property type="component" value="Chromosome 14"/>
</dbReference>
<keyword evidence="2" id="KW-1185">Reference proteome</keyword>
<gene>
    <name evidence="1" type="ORF">FKW44_020050</name>
</gene>
<feature type="non-terminal residue" evidence="1">
    <location>
        <position position="1"/>
    </location>
</feature>
<evidence type="ECO:0000313" key="2">
    <source>
        <dbReference type="Proteomes" id="UP000595437"/>
    </source>
</evidence>